<evidence type="ECO:0000313" key="2">
    <source>
        <dbReference type="Proteomes" id="UP001064489"/>
    </source>
</evidence>
<dbReference type="EMBL" id="JAJSOW010000002">
    <property type="protein sequence ID" value="KAI9198868.1"/>
    <property type="molecule type" value="Genomic_DNA"/>
</dbReference>
<dbReference type="AlphaFoldDB" id="A0AAD5JH04"/>
<proteinExistence type="predicted"/>
<name>A0AAD5JH04_ACENE</name>
<comment type="caution">
    <text evidence="1">The sequence shown here is derived from an EMBL/GenBank/DDBJ whole genome shotgun (WGS) entry which is preliminary data.</text>
</comment>
<evidence type="ECO:0000313" key="1">
    <source>
        <dbReference type="EMBL" id="KAI9198868.1"/>
    </source>
</evidence>
<gene>
    <name evidence="1" type="ORF">LWI28_023432</name>
</gene>
<protein>
    <submittedName>
        <fullName evidence="1">Uncharacterized protein</fullName>
    </submittedName>
</protein>
<sequence>MKLAQMYMERVSTELEFELVRNSDRESTQEALLLQGVHSAYSVAAILFDYSYLILASACSAKYTRFLGYGCEHKSEEEEPGLETTKWGKH</sequence>
<organism evidence="1 2">
    <name type="scientific">Acer negundo</name>
    <name type="common">Box elder</name>
    <dbReference type="NCBI Taxonomy" id="4023"/>
    <lineage>
        <taxon>Eukaryota</taxon>
        <taxon>Viridiplantae</taxon>
        <taxon>Streptophyta</taxon>
        <taxon>Embryophyta</taxon>
        <taxon>Tracheophyta</taxon>
        <taxon>Spermatophyta</taxon>
        <taxon>Magnoliopsida</taxon>
        <taxon>eudicotyledons</taxon>
        <taxon>Gunneridae</taxon>
        <taxon>Pentapetalae</taxon>
        <taxon>rosids</taxon>
        <taxon>malvids</taxon>
        <taxon>Sapindales</taxon>
        <taxon>Sapindaceae</taxon>
        <taxon>Hippocastanoideae</taxon>
        <taxon>Acereae</taxon>
        <taxon>Acer</taxon>
    </lineage>
</organism>
<dbReference type="Proteomes" id="UP001064489">
    <property type="component" value="Chromosome 13"/>
</dbReference>
<accession>A0AAD5JH04</accession>
<reference evidence="1 2" key="1">
    <citation type="journal article" date="2022" name="Plant J.">
        <title>Strategies of tolerance reflected in two North American maple genomes.</title>
        <authorList>
            <person name="McEvoy S.L."/>
            <person name="Sezen U.U."/>
            <person name="Trouern-Trend A."/>
            <person name="McMahon S.M."/>
            <person name="Schaberg P.G."/>
            <person name="Yang J."/>
            <person name="Wegrzyn J.L."/>
            <person name="Swenson N.G."/>
        </authorList>
    </citation>
    <scope>NUCLEOTIDE SEQUENCE [LARGE SCALE GENOMIC DNA]</scope>
    <source>
        <strain evidence="1">91603</strain>
    </source>
</reference>
<keyword evidence="2" id="KW-1185">Reference proteome</keyword>